<evidence type="ECO:0000313" key="8">
    <source>
        <dbReference type="EMBL" id="BCS27268.1"/>
    </source>
</evidence>
<dbReference type="GO" id="GO:0004029">
    <property type="term" value="F:aldehyde dehydrogenase (NAD+) activity"/>
    <property type="evidence" value="ECO:0007669"/>
    <property type="project" value="UniProtKB-EC"/>
</dbReference>
<organism evidence="8 9">
    <name type="scientific">Aspergillus puulaauensis</name>
    <dbReference type="NCBI Taxonomy" id="1220207"/>
    <lineage>
        <taxon>Eukaryota</taxon>
        <taxon>Fungi</taxon>
        <taxon>Dikarya</taxon>
        <taxon>Ascomycota</taxon>
        <taxon>Pezizomycotina</taxon>
        <taxon>Eurotiomycetes</taxon>
        <taxon>Eurotiomycetidae</taxon>
        <taxon>Eurotiales</taxon>
        <taxon>Aspergillaceae</taxon>
        <taxon>Aspergillus</taxon>
    </lineage>
</organism>
<dbReference type="Gene3D" id="3.40.605.10">
    <property type="entry name" value="Aldehyde Dehydrogenase, Chain A, domain 1"/>
    <property type="match status" value="1"/>
</dbReference>
<dbReference type="EC" id="1.2.1.3" evidence="3"/>
<dbReference type="InterPro" id="IPR029510">
    <property type="entry name" value="Ald_DH_CS_GLU"/>
</dbReference>
<name>A0A7R7XUS6_9EURO</name>
<dbReference type="Gene3D" id="3.40.309.10">
    <property type="entry name" value="Aldehyde Dehydrogenase, Chain A, domain 2"/>
    <property type="match status" value="1"/>
</dbReference>
<reference evidence="8" key="1">
    <citation type="submission" date="2021-01" db="EMBL/GenBank/DDBJ databases">
        <authorList>
            <consortium name="Aspergillus puulaauensis MK2 genome sequencing consortium"/>
            <person name="Kazuki M."/>
            <person name="Futagami T."/>
        </authorList>
    </citation>
    <scope>NUCLEOTIDE SEQUENCE</scope>
    <source>
        <strain evidence="8">MK2</strain>
    </source>
</reference>
<dbReference type="RefSeq" id="XP_041559462.1">
    <property type="nucleotide sequence ID" value="XM_041693542.1"/>
</dbReference>
<evidence type="ECO:0000256" key="6">
    <source>
        <dbReference type="RuleBase" id="RU003345"/>
    </source>
</evidence>
<sequence>MSPHHAALFQFSHFHSAEPRKMAFNVFENFQNTINGKLSTTAEKRHGINPATAEPNPDVPVSTQEDVNNAVVAADEAFKSWADVPFAERQKAVLAYADEVEKHAADFAKLLIQEQGKPLHVATLETGLSVQLLRQTANIAAEIKDEVVEDSAERKILVRHTPIGVAVGIVPWNFPVSLTVQKLAPAVLTGNTVIIKPSPFTPYTGLKLVELAQNFFPPGVVQALSGDDNLGPWLTAHPLVEKISFTGSSATGKKVMESASKTLKRVTLELGGKDAAIICKDVDIEATAAKIASFGFLNSGQICVAIKRVYVHESIYDKFRDAAIAFTKTLQVGEGNQEGVFMGPIQNSMQYEKVKGFLADLTPEQIALSNGADKPFDSSKPGYFIKPTIIDRPADNSRIATEEPFGPILPLMTWSDEKDVITRANKTRMGLGASVWSNDEKEAARIANKLQAGSVWVNTHLEMDPRAPFGGHKESGLGSELGVAGLKAYTNVQTLHFKK</sequence>
<accession>A0A7R7XUS6</accession>
<dbReference type="Proteomes" id="UP000654913">
    <property type="component" value="Chromosome 6"/>
</dbReference>
<reference evidence="8" key="2">
    <citation type="submission" date="2021-02" db="EMBL/GenBank/DDBJ databases">
        <title>Aspergillus puulaauensis MK2 genome sequence.</title>
        <authorList>
            <person name="Futagami T."/>
            <person name="Mori K."/>
            <person name="Kadooka C."/>
            <person name="Tanaka T."/>
        </authorList>
    </citation>
    <scope>NUCLEOTIDE SEQUENCE</scope>
    <source>
        <strain evidence="8">MK2</strain>
    </source>
</reference>
<dbReference type="FunFam" id="3.40.309.10:FF:000009">
    <property type="entry name" value="Aldehyde dehydrogenase A"/>
    <property type="match status" value="1"/>
</dbReference>
<keyword evidence="2 6" id="KW-0560">Oxidoreductase</keyword>
<proteinExistence type="inferred from homology"/>
<feature type="domain" description="Aldehyde dehydrogenase" evidence="7">
    <location>
        <begin position="43"/>
        <end position="494"/>
    </location>
</feature>
<keyword evidence="9" id="KW-1185">Reference proteome</keyword>
<evidence type="ECO:0000256" key="3">
    <source>
        <dbReference type="ARBA" id="ARBA00024226"/>
    </source>
</evidence>
<dbReference type="InterPro" id="IPR016160">
    <property type="entry name" value="Ald_DH_CS_CYS"/>
</dbReference>
<dbReference type="InterPro" id="IPR015590">
    <property type="entry name" value="Aldehyde_DH_dom"/>
</dbReference>
<dbReference type="InterPro" id="IPR016161">
    <property type="entry name" value="Ald_DH/histidinol_DH"/>
</dbReference>
<dbReference type="PROSITE" id="PS00070">
    <property type="entry name" value="ALDEHYDE_DEHYDR_CYS"/>
    <property type="match status" value="1"/>
</dbReference>
<dbReference type="OrthoDB" id="310895at2759"/>
<evidence type="ECO:0000256" key="5">
    <source>
        <dbReference type="PROSITE-ProRule" id="PRU10007"/>
    </source>
</evidence>
<dbReference type="AlphaFoldDB" id="A0A7R7XUS6"/>
<evidence type="ECO:0000256" key="1">
    <source>
        <dbReference type="ARBA" id="ARBA00009986"/>
    </source>
</evidence>
<dbReference type="PROSITE" id="PS00687">
    <property type="entry name" value="ALDEHYDE_DEHYDR_GLU"/>
    <property type="match status" value="1"/>
</dbReference>
<dbReference type="CDD" id="cd07106">
    <property type="entry name" value="ALDH_AldA-AAD23400"/>
    <property type="match status" value="1"/>
</dbReference>
<gene>
    <name evidence="8" type="ORF">APUU_60316S</name>
</gene>
<dbReference type="InterPro" id="IPR016163">
    <property type="entry name" value="Ald_DH_C"/>
</dbReference>
<dbReference type="InterPro" id="IPR016162">
    <property type="entry name" value="Ald_DH_N"/>
</dbReference>
<evidence type="ECO:0000256" key="4">
    <source>
        <dbReference type="ARBA" id="ARBA00049194"/>
    </source>
</evidence>
<dbReference type="PANTHER" id="PTHR11699">
    <property type="entry name" value="ALDEHYDE DEHYDROGENASE-RELATED"/>
    <property type="match status" value="1"/>
</dbReference>
<dbReference type="FunFam" id="3.40.605.10:FF:000007">
    <property type="entry name" value="NAD/NADP-dependent betaine aldehyde dehydrogenase"/>
    <property type="match status" value="1"/>
</dbReference>
<dbReference type="EMBL" id="AP024448">
    <property type="protein sequence ID" value="BCS27268.1"/>
    <property type="molecule type" value="Genomic_DNA"/>
</dbReference>
<dbReference type="GeneID" id="64977273"/>
<comment type="catalytic activity">
    <reaction evidence="4">
        <text>an aldehyde + NAD(+) + H2O = a carboxylate + NADH + 2 H(+)</text>
        <dbReference type="Rhea" id="RHEA:16185"/>
        <dbReference type="ChEBI" id="CHEBI:15377"/>
        <dbReference type="ChEBI" id="CHEBI:15378"/>
        <dbReference type="ChEBI" id="CHEBI:17478"/>
        <dbReference type="ChEBI" id="CHEBI:29067"/>
        <dbReference type="ChEBI" id="CHEBI:57540"/>
        <dbReference type="ChEBI" id="CHEBI:57945"/>
        <dbReference type="EC" id="1.2.1.3"/>
    </reaction>
</comment>
<evidence type="ECO:0000259" key="7">
    <source>
        <dbReference type="Pfam" id="PF00171"/>
    </source>
</evidence>
<dbReference type="Pfam" id="PF00171">
    <property type="entry name" value="Aldedh"/>
    <property type="match status" value="1"/>
</dbReference>
<dbReference type="InterPro" id="IPR044086">
    <property type="entry name" value="LUC3-like"/>
</dbReference>
<comment type="similarity">
    <text evidence="1 6">Belongs to the aldehyde dehydrogenase family.</text>
</comment>
<dbReference type="SUPFAM" id="SSF53720">
    <property type="entry name" value="ALDH-like"/>
    <property type="match status" value="1"/>
</dbReference>
<feature type="active site" evidence="5">
    <location>
        <position position="269"/>
    </location>
</feature>
<evidence type="ECO:0000256" key="2">
    <source>
        <dbReference type="ARBA" id="ARBA00023002"/>
    </source>
</evidence>
<dbReference type="KEGG" id="apuu:APUU_60316S"/>
<evidence type="ECO:0000313" key="9">
    <source>
        <dbReference type="Proteomes" id="UP000654913"/>
    </source>
</evidence>
<protein>
    <recommendedName>
        <fullName evidence="3">aldehyde dehydrogenase (NAD(+))</fullName>
        <ecNumber evidence="3">1.2.1.3</ecNumber>
    </recommendedName>
</protein>